<gene>
    <name evidence="4" type="ORF">C8D89_112146</name>
</gene>
<feature type="domain" description="Aminomethyltransferase C-terminal" evidence="2">
    <location>
        <begin position="702"/>
        <end position="783"/>
    </location>
</feature>
<dbReference type="Pfam" id="PF01571">
    <property type="entry name" value="GCV_T"/>
    <property type="match status" value="1"/>
</dbReference>
<dbReference type="EMBL" id="QEKW01000012">
    <property type="protein sequence ID" value="PVZ06953.1"/>
    <property type="molecule type" value="Genomic_DNA"/>
</dbReference>
<dbReference type="InterPro" id="IPR028896">
    <property type="entry name" value="GcvT/YgfZ/DmdA"/>
</dbReference>
<dbReference type="GO" id="GO:0008168">
    <property type="term" value="F:methyltransferase activity"/>
    <property type="evidence" value="ECO:0007669"/>
    <property type="project" value="UniProtKB-KW"/>
</dbReference>
<evidence type="ECO:0000259" key="2">
    <source>
        <dbReference type="Pfam" id="PF08669"/>
    </source>
</evidence>
<reference evidence="4 5" key="1">
    <citation type="submission" date="2018-04" db="EMBL/GenBank/DDBJ databases">
        <title>Genomic Encyclopedia of Type Strains, Phase IV (KMG-IV): sequencing the most valuable type-strain genomes for metagenomic binning, comparative biology and taxonomic classification.</title>
        <authorList>
            <person name="Goeker M."/>
        </authorList>
    </citation>
    <scope>NUCLEOTIDE SEQUENCE [LARGE SCALE GENOMIC DNA]</scope>
    <source>
        <strain evidence="4 5">DSM 45771</strain>
    </source>
</reference>
<dbReference type="Pfam" id="PF08669">
    <property type="entry name" value="GCV_T_C"/>
    <property type="match status" value="1"/>
</dbReference>
<accession>A0A2U1F443</accession>
<protein>
    <submittedName>
        <fullName evidence="4">Aminomethyltransferase</fullName>
    </submittedName>
</protein>
<dbReference type="Proteomes" id="UP000245639">
    <property type="component" value="Unassembled WGS sequence"/>
</dbReference>
<evidence type="ECO:0000259" key="3">
    <source>
        <dbReference type="Pfam" id="PF09347"/>
    </source>
</evidence>
<dbReference type="GO" id="GO:0032259">
    <property type="term" value="P:methylation"/>
    <property type="evidence" value="ECO:0007669"/>
    <property type="project" value="UniProtKB-KW"/>
</dbReference>
<evidence type="ECO:0000313" key="5">
    <source>
        <dbReference type="Proteomes" id="UP000245639"/>
    </source>
</evidence>
<dbReference type="InterPro" id="IPR018959">
    <property type="entry name" value="DUF1989"/>
</dbReference>
<dbReference type="InterPro" id="IPR013977">
    <property type="entry name" value="GcvT_C"/>
</dbReference>
<comment type="caution">
    <text evidence="4">The sequence shown here is derived from an EMBL/GenBank/DDBJ whole genome shotgun (WGS) entry which is preliminary data.</text>
</comment>
<dbReference type="InterPro" id="IPR006222">
    <property type="entry name" value="GCVT_N"/>
</dbReference>
<dbReference type="PANTHER" id="PTHR43757">
    <property type="entry name" value="AMINOMETHYLTRANSFERASE"/>
    <property type="match status" value="1"/>
</dbReference>
<dbReference type="PANTHER" id="PTHR43757:SF2">
    <property type="entry name" value="AMINOMETHYLTRANSFERASE, MITOCHONDRIAL"/>
    <property type="match status" value="1"/>
</dbReference>
<feature type="domain" description="GCVT N-terminal" evidence="1">
    <location>
        <begin position="420"/>
        <end position="681"/>
    </location>
</feature>
<dbReference type="AlphaFoldDB" id="A0A2U1F443"/>
<organism evidence="4 5">
    <name type="scientific">Actinomycetospora cinnamomea</name>
    <dbReference type="NCBI Taxonomy" id="663609"/>
    <lineage>
        <taxon>Bacteria</taxon>
        <taxon>Bacillati</taxon>
        <taxon>Actinomycetota</taxon>
        <taxon>Actinomycetes</taxon>
        <taxon>Pseudonocardiales</taxon>
        <taxon>Pseudonocardiaceae</taxon>
        <taxon>Actinomycetospora</taxon>
    </lineage>
</organism>
<dbReference type="Gene3D" id="3.30.1360.120">
    <property type="entry name" value="Probable tRNA modification gtpase trme, domain 1"/>
    <property type="match status" value="1"/>
</dbReference>
<keyword evidence="4" id="KW-0808">Transferase</keyword>
<dbReference type="SUPFAM" id="SSF103025">
    <property type="entry name" value="Folate-binding domain"/>
    <property type="match status" value="1"/>
</dbReference>
<dbReference type="InterPro" id="IPR027266">
    <property type="entry name" value="TrmE/GcvT-like"/>
</dbReference>
<name>A0A2U1F443_9PSEU</name>
<proteinExistence type="predicted"/>
<sequence length="791" mass="86840">MVAPTAAEPVVASRRLLLPGLLDPVPGLETYWVRPGGITAVRVHGGDAVTVVDRQGRQRAEVTALRPDGTDARDLLGLTADAPATALRALAAAAAPGAVEDPVLAALLAHGLDPGELRAAVLFGEWSPAGSRETFRVAGPGFVVVAAPGGRMATDETTGNPPSDLVLEIRRADPRVREVPPLPPPLAEPILDVRVDAATAMSYEVKAGQYIQILDVEGRQCSDFLAFSAHRLQEGRERGLDATATRYFMGQAYPQPGLHGKFYDQDMEPLIEVVRDTVGRHDTFGLACNTKYYEDLGYFGHVNCTDNFNEQLRGYGIEERAGWPALNLFYNTAFDAANQLIFDEPWSRPGDYVLMRAGVDLVCASSACPDDIDPANAWVPTDVHLRVYSAERKFSMAMAHRTTPEQPATLTRETAFAPRTRALTRQFTEYRGYWLPTSFDGHGAVDEYWACRELAAVMDLSPLRKFEVLGPDAEALLQASVTRNIRRLSVNQVVYSAVCNETGGMIDDCTVFRLADTNFRFVGGDEYTGTWLREQAERLGLDRVWVKHSTDQMHNLAVQGPASRDVLRELVWTPGTQPAFADLTWFRFTIGRLGDHHGIPVVVSRTGYSGELGYEIWCHPSDGPAVWDAVWEAGRPHGMLPLGLDALDVLRIESGLVFAGYDFDDTVDPFEAGVGFTVPLKTKEDDFVGRDALLTRKAHPQRRLVGLELAGNEPAAHGDCVHVGRHQVGVVTSATRSPILRKNIALCRIAVEHAEIGTEVDVGKLDGHRKRIPARVVRFPFYDPDKERPRS</sequence>
<feature type="domain" description="DUF1989" evidence="3">
    <location>
        <begin position="194"/>
        <end position="362"/>
    </location>
</feature>
<evidence type="ECO:0000313" key="4">
    <source>
        <dbReference type="EMBL" id="PVZ06953.1"/>
    </source>
</evidence>
<keyword evidence="5" id="KW-1185">Reference proteome</keyword>
<keyword evidence="4" id="KW-0489">Methyltransferase</keyword>
<dbReference type="Pfam" id="PF09347">
    <property type="entry name" value="DUF1989"/>
    <property type="match status" value="1"/>
</dbReference>
<evidence type="ECO:0000259" key="1">
    <source>
        <dbReference type="Pfam" id="PF01571"/>
    </source>
</evidence>
<dbReference type="InterPro" id="IPR029043">
    <property type="entry name" value="GcvT/YgfZ_C"/>
</dbReference>
<dbReference type="SUPFAM" id="SSF101790">
    <property type="entry name" value="Aminomethyltransferase beta-barrel domain"/>
    <property type="match status" value="1"/>
</dbReference>